<evidence type="ECO:0000256" key="8">
    <source>
        <dbReference type="ARBA" id="ARBA00022900"/>
    </source>
</evidence>
<evidence type="ECO:0000256" key="6">
    <source>
        <dbReference type="ARBA" id="ARBA00022729"/>
    </source>
</evidence>
<comment type="function">
    <text evidence="1">Putative acid-stable proteinase inhibitor.</text>
</comment>
<feature type="domain" description="WAP" evidence="11">
    <location>
        <begin position="74"/>
        <end position="121"/>
    </location>
</feature>
<keyword evidence="7" id="KW-0677">Repeat</keyword>
<name>A0A2J8XVV7_PONAB</name>
<dbReference type="PANTHER" id="PTHR19441">
    <property type="entry name" value="WHEY ACDIC PROTEIN WAP"/>
    <property type="match status" value="1"/>
</dbReference>
<dbReference type="GeneTree" id="ENSGT00730000111369"/>
<dbReference type="Pfam" id="PF00095">
    <property type="entry name" value="WAP"/>
    <property type="match status" value="2"/>
</dbReference>
<dbReference type="PROSITE" id="PS51390">
    <property type="entry name" value="WAP"/>
    <property type="match status" value="2"/>
</dbReference>
<dbReference type="SUPFAM" id="SSF57256">
    <property type="entry name" value="Elafin-like"/>
    <property type="match status" value="2"/>
</dbReference>
<dbReference type="GO" id="GO:0004867">
    <property type="term" value="F:serine-type endopeptidase inhibitor activity"/>
    <property type="evidence" value="ECO:0007669"/>
    <property type="project" value="UniProtKB-KW"/>
</dbReference>
<evidence type="ECO:0000256" key="3">
    <source>
        <dbReference type="ARBA" id="ARBA00017105"/>
    </source>
</evidence>
<dbReference type="SMART" id="SM00217">
    <property type="entry name" value="WAP"/>
    <property type="match status" value="2"/>
</dbReference>
<dbReference type="Proteomes" id="UP000001595">
    <property type="component" value="Chromosome 20"/>
</dbReference>
<dbReference type="AlphaFoldDB" id="A0A2J8XVV7"/>
<keyword evidence="9" id="KW-1015">Disulfide bond</keyword>
<dbReference type="EMBL" id="NDHI03003305">
    <property type="protein sequence ID" value="PNJ86140.1"/>
    <property type="molecule type" value="Genomic_DNA"/>
</dbReference>
<evidence type="ECO:0000256" key="2">
    <source>
        <dbReference type="ARBA" id="ARBA00004613"/>
    </source>
</evidence>
<feature type="chain" id="PRO_5044576074" description="WAP four-disulfide core domain protein 5" evidence="10">
    <location>
        <begin position="25"/>
        <end position="224"/>
    </location>
</feature>
<keyword evidence="6 10" id="KW-0732">Signal</keyword>
<dbReference type="InterPro" id="IPR008197">
    <property type="entry name" value="WAP_dom"/>
</dbReference>
<dbReference type="GO" id="GO:0005615">
    <property type="term" value="C:extracellular space"/>
    <property type="evidence" value="ECO:0007669"/>
    <property type="project" value="TreeGrafter"/>
</dbReference>
<feature type="domain" description="WAP" evidence="11">
    <location>
        <begin position="27"/>
        <end position="73"/>
    </location>
</feature>
<reference evidence="12" key="2">
    <citation type="submission" date="2017-12" db="EMBL/GenBank/DDBJ databases">
        <title>High-resolution comparative analysis of great ape genomes.</title>
        <authorList>
            <person name="Pollen A."/>
            <person name="Hastie A."/>
            <person name="Hormozdiari F."/>
            <person name="Dougherty M."/>
            <person name="Liu R."/>
            <person name="Chaisson M."/>
            <person name="Hoppe E."/>
            <person name="Hill C."/>
            <person name="Pang A."/>
            <person name="Hillier L."/>
            <person name="Baker C."/>
            <person name="Armstrong J."/>
            <person name="Shendure J."/>
            <person name="Paten B."/>
            <person name="Wilson R."/>
            <person name="Chao H."/>
            <person name="Schneider V."/>
            <person name="Ventura M."/>
            <person name="Kronenberg Z."/>
            <person name="Murali S."/>
            <person name="Gordon D."/>
            <person name="Cantsilieris S."/>
            <person name="Munson K."/>
            <person name="Nelson B."/>
            <person name="Raja A."/>
            <person name="Underwood J."/>
            <person name="Diekhans M."/>
            <person name="Fiddes I."/>
            <person name="Haussler D."/>
            <person name="Eichler E."/>
        </authorList>
    </citation>
    <scope>NUCLEOTIDE SEQUENCE [LARGE SCALE GENOMIC DNA]</scope>
    <source>
        <strain evidence="12">Susie</strain>
    </source>
</reference>
<evidence type="ECO:0000256" key="5">
    <source>
        <dbReference type="ARBA" id="ARBA00022690"/>
    </source>
</evidence>
<dbReference type="PANTHER" id="PTHR19441:SF39">
    <property type="entry name" value="WAP FOUR-DISULFIDE CORE DOMAIN PROTEIN 5"/>
    <property type="match status" value="1"/>
</dbReference>
<reference evidence="13" key="3">
    <citation type="submission" date="2025-05" db="UniProtKB">
        <authorList>
            <consortium name="Ensembl"/>
        </authorList>
    </citation>
    <scope>IDENTIFICATION</scope>
</reference>
<keyword evidence="5" id="KW-0646">Protease inhibitor</keyword>
<gene>
    <name evidence="13" type="primary">WFDC5</name>
    <name evidence="12" type="ORF">CR201_G0038419</name>
</gene>
<dbReference type="InterPro" id="IPR050514">
    <property type="entry name" value="WAP_four-disulfide_core"/>
</dbReference>
<evidence type="ECO:0000256" key="7">
    <source>
        <dbReference type="ARBA" id="ARBA00022737"/>
    </source>
</evidence>
<dbReference type="CDD" id="cd00199">
    <property type="entry name" value="WAP"/>
    <property type="match status" value="1"/>
</dbReference>
<evidence type="ECO:0000256" key="4">
    <source>
        <dbReference type="ARBA" id="ARBA00022525"/>
    </source>
</evidence>
<proteinExistence type="predicted"/>
<dbReference type="Ensembl" id="ENSPPYT00000012820.2">
    <property type="protein sequence ID" value="ENSPPYP00000012338.2"/>
    <property type="gene ID" value="ENSPPYG00000011047.3"/>
</dbReference>
<evidence type="ECO:0000256" key="10">
    <source>
        <dbReference type="SAM" id="SignalP"/>
    </source>
</evidence>
<evidence type="ECO:0000256" key="9">
    <source>
        <dbReference type="ARBA" id="ARBA00023157"/>
    </source>
</evidence>
<evidence type="ECO:0000256" key="1">
    <source>
        <dbReference type="ARBA" id="ARBA00003209"/>
    </source>
</evidence>
<dbReference type="OMA" id="QRICPWI"/>
<dbReference type="Gene3D" id="4.10.75.10">
    <property type="entry name" value="Elafin-like"/>
    <property type="match status" value="2"/>
</dbReference>
<keyword evidence="14" id="KW-1185">Reference proteome</keyword>
<evidence type="ECO:0000313" key="13">
    <source>
        <dbReference type="Ensembl" id="ENSPPYP00000012338.2"/>
    </source>
</evidence>
<keyword evidence="8" id="KW-0722">Serine protease inhibitor</keyword>
<comment type="subcellular location">
    <subcellularLocation>
        <location evidence="2">Secreted</location>
    </subcellularLocation>
</comment>
<keyword evidence="4" id="KW-0964">Secreted</keyword>
<dbReference type="GO" id="GO:0045087">
    <property type="term" value="P:innate immune response"/>
    <property type="evidence" value="ECO:0007669"/>
    <property type="project" value="TreeGrafter"/>
</dbReference>
<accession>A0A2J8XVV7</accession>
<dbReference type="PRINTS" id="PR00003">
    <property type="entry name" value="4DISULPHCORE"/>
</dbReference>
<feature type="signal peptide" evidence="10">
    <location>
        <begin position="1"/>
        <end position="24"/>
    </location>
</feature>
<protein>
    <recommendedName>
        <fullName evidence="3">WAP four-disulfide core domain protein 5</fullName>
    </recommendedName>
</protein>
<dbReference type="InterPro" id="IPR036645">
    <property type="entry name" value="Elafin-like_sf"/>
</dbReference>
<reference evidence="13 14" key="1">
    <citation type="submission" date="2008-02" db="EMBL/GenBank/DDBJ databases">
        <title>A 6x draft sequence assembly of the Pongo pygmaeus abelii genome.</title>
        <authorList>
            <person name="Wilson R.K."/>
            <person name="Mardis E."/>
        </authorList>
    </citation>
    <scope>NUCLEOTIDE SEQUENCE [LARGE SCALE GENOMIC DNA]</scope>
</reference>
<dbReference type="GO" id="GO:0019731">
    <property type="term" value="P:antibacterial humoral response"/>
    <property type="evidence" value="ECO:0007669"/>
    <property type="project" value="TreeGrafter"/>
</dbReference>
<evidence type="ECO:0000259" key="11">
    <source>
        <dbReference type="PROSITE" id="PS51390"/>
    </source>
</evidence>
<evidence type="ECO:0000313" key="14">
    <source>
        <dbReference type="Proteomes" id="UP000001595"/>
    </source>
</evidence>
<evidence type="ECO:0000313" key="12">
    <source>
        <dbReference type="EMBL" id="PNJ86140.1"/>
    </source>
</evidence>
<organism evidence="12">
    <name type="scientific">Pongo abelii</name>
    <name type="common">Sumatran orangutan</name>
    <name type="synonym">Pongo pygmaeus abelii</name>
    <dbReference type="NCBI Taxonomy" id="9601"/>
    <lineage>
        <taxon>Eukaryota</taxon>
        <taxon>Metazoa</taxon>
        <taxon>Chordata</taxon>
        <taxon>Craniata</taxon>
        <taxon>Vertebrata</taxon>
        <taxon>Euteleostomi</taxon>
        <taxon>Mammalia</taxon>
        <taxon>Eutheria</taxon>
        <taxon>Euarchontoglires</taxon>
        <taxon>Primates</taxon>
        <taxon>Haplorrhini</taxon>
        <taxon>Catarrhini</taxon>
        <taxon>Hominidae</taxon>
        <taxon>Pongo</taxon>
    </lineage>
</organism>
<sequence>MRIQSLLLLGALLAVGSQLPAVFGRKKGEKSGGCPPDDGPCLLSVPDQCVEDSQCPLTRKCCYRACFRQCVPRVSVKLGSCPEDQLRCLSPMNHLCHKDSDCSGKKRCCHSACGRDCRDPARGMVPGCPGQASSVLGSVALHLSWGPTERVYDGRPGALPAGQHYLYQRWFQPSDKHWPADTSLQPIHPWFLLLGVKVHSLSSEEGLCITPVPCTTAIRASHPS</sequence>